<dbReference type="PROSITE" id="PS50887">
    <property type="entry name" value="GGDEF"/>
    <property type="match status" value="1"/>
</dbReference>
<dbReference type="PANTHER" id="PTHR45138">
    <property type="entry name" value="REGULATORY COMPONENTS OF SENSORY TRANSDUCTION SYSTEM"/>
    <property type="match status" value="1"/>
</dbReference>
<dbReference type="Pfam" id="PF00498">
    <property type="entry name" value="FHA"/>
    <property type="match status" value="1"/>
</dbReference>
<evidence type="ECO:0000259" key="5">
    <source>
        <dbReference type="PROSITE" id="PS50887"/>
    </source>
</evidence>
<dbReference type="InterPro" id="IPR050469">
    <property type="entry name" value="Diguanylate_Cyclase"/>
</dbReference>
<proteinExistence type="predicted"/>
<dbReference type="CDD" id="cd00060">
    <property type="entry name" value="FHA"/>
    <property type="match status" value="1"/>
</dbReference>
<name>A0A450YDW3_9GAMM</name>
<dbReference type="PANTHER" id="PTHR45138:SF9">
    <property type="entry name" value="DIGUANYLATE CYCLASE DGCM-RELATED"/>
    <property type="match status" value="1"/>
</dbReference>
<dbReference type="CDD" id="cd01949">
    <property type="entry name" value="GGDEF"/>
    <property type="match status" value="1"/>
</dbReference>
<comment type="catalytic activity">
    <reaction evidence="3">
        <text>2 GTP = 3',3'-c-di-GMP + 2 diphosphate</text>
        <dbReference type="Rhea" id="RHEA:24898"/>
        <dbReference type="ChEBI" id="CHEBI:33019"/>
        <dbReference type="ChEBI" id="CHEBI:37565"/>
        <dbReference type="ChEBI" id="CHEBI:58805"/>
        <dbReference type="EC" id="2.7.7.65"/>
    </reaction>
</comment>
<dbReference type="SUPFAM" id="SSF55073">
    <property type="entry name" value="Nucleotide cyclase"/>
    <property type="match status" value="1"/>
</dbReference>
<evidence type="ECO:0000259" key="4">
    <source>
        <dbReference type="PROSITE" id="PS50006"/>
    </source>
</evidence>
<gene>
    <name evidence="6" type="ORF">BECKTC1821E_GA0114239_100529</name>
</gene>
<dbReference type="InterPro" id="IPR008984">
    <property type="entry name" value="SMAD_FHA_dom_sf"/>
</dbReference>
<dbReference type="EC" id="2.7.7.65" evidence="2"/>
<dbReference type="InterPro" id="IPR029787">
    <property type="entry name" value="Nucleotide_cyclase"/>
</dbReference>
<dbReference type="AlphaFoldDB" id="A0A450YDW3"/>
<feature type="domain" description="FHA" evidence="4">
    <location>
        <begin position="69"/>
        <end position="119"/>
    </location>
</feature>
<dbReference type="InterPro" id="IPR000253">
    <property type="entry name" value="FHA_dom"/>
</dbReference>
<dbReference type="GO" id="GO:0052621">
    <property type="term" value="F:diguanylate cyclase activity"/>
    <property type="evidence" value="ECO:0007669"/>
    <property type="project" value="UniProtKB-EC"/>
</dbReference>
<dbReference type="NCBIfam" id="TIGR00254">
    <property type="entry name" value="GGDEF"/>
    <property type="match status" value="1"/>
</dbReference>
<dbReference type="Pfam" id="PF00990">
    <property type="entry name" value="GGDEF"/>
    <property type="match status" value="1"/>
</dbReference>
<feature type="domain" description="GGDEF" evidence="5">
    <location>
        <begin position="188"/>
        <end position="322"/>
    </location>
</feature>
<sequence>MAFEAPPIPKGRILRAMDMIPSHNRVSANRHFRPIPRERRALERTQPVLLAIAGTSAGKLFPLREKSTFTIGRAGGCDICLPHPAISPWHARLEIDKKGHARITDLETAGGTYVNGVAVSRRAFADGAIIRIGPTDTLKFTYINRIEKYFHLDQYRKTIHDDLTGAFNRRYFQTALRQELAHARHHGRAVSLILIDIDRFKRINDSRGHPAGDAILQRVVRVIRENLPDKNILARYGGEEFGIILRGKDVEARASANRIRRSVARTAFDDAGEPLHITISVGTANYDGGASPKDASEMITQADRRLYRAKAAGGNRVFGEDSPFSLPHQTPP</sequence>
<dbReference type="SMART" id="SM00267">
    <property type="entry name" value="GGDEF"/>
    <property type="match status" value="1"/>
</dbReference>
<evidence type="ECO:0000256" key="2">
    <source>
        <dbReference type="ARBA" id="ARBA00012528"/>
    </source>
</evidence>
<dbReference type="FunFam" id="3.30.70.270:FF:000001">
    <property type="entry name" value="Diguanylate cyclase domain protein"/>
    <property type="match status" value="1"/>
</dbReference>
<organism evidence="6">
    <name type="scientific">Candidatus Kentrum sp. TC</name>
    <dbReference type="NCBI Taxonomy" id="2126339"/>
    <lineage>
        <taxon>Bacteria</taxon>
        <taxon>Pseudomonadati</taxon>
        <taxon>Pseudomonadota</taxon>
        <taxon>Gammaproteobacteria</taxon>
        <taxon>Candidatus Kentrum</taxon>
    </lineage>
</organism>
<comment type="cofactor">
    <cofactor evidence="1">
        <name>Mg(2+)</name>
        <dbReference type="ChEBI" id="CHEBI:18420"/>
    </cofactor>
</comment>
<dbReference type="Gene3D" id="2.60.200.20">
    <property type="match status" value="1"/>
</dbReference>
<dbReference type="SUPFAM" id="SSF49879">
    <property type="entry name" value="SMAD/FHA domain"/>
    <property type="match status" value="1"/>
</dbReference>
<evidence type="ECO:0000313" key="6">
    <source>
        <dbReference type="EMBL" id="VFK39727.1"/>
    </source>
</evidence>
<protein>
    <recommendedName>
        <fullName evidence="2">diguanylate cyclase</fullName>
        <ecNumber evidence="2">2.7.7.65</ecNumber>
    </recommendedName>
</protein>
<dbReference type="SMART" id="SM00240">
    <property type="entry name" value="FHA"/>
    <property type="match status" value="1"/>
</dbReference>
<reference evidence="6" key="1">
    <citation type="submission" date="2019-02" db="EMBL/GenBank/DDBJ databases">
        <authorList>
            <person name="Gruber-Vodicka R. H."/>
            <person name="Seah K. B. B."/>
        </authorList>
    </citation>
    <scope>NUCLEOTIDE SEQUENCE</scope>
    <source>
        <strain evidence="6">BECK_BZ125</strain>
    </source>
</reference>
<evidence type="ECO:0000256" key="1">
    <source>
        <dbReference type="ARBA" id="ARBA00001946"/>
    </source>
</evidence>
<dbReference type="InterPro" id="IPR043128">
    <property type="entry name" value="Rev_trsase/Diguanyl_cyclase"/>
</dbReference>
<dbReference type="PROSITE" id="PS50006">
    <property type="entry name" value="FHA_DOMAIN"/>
    <property type="match status" value="1"/>
</dbReference>
<accession>A0A450YDW3</accession>
<dbReference type="EMBL" id="CAADFT010000005">
    <property type="protein sequence ID" value="VFK39727.1"/>
    <property type="molecule type" value="Genomic_DNA"/>
</dbReference>
<dbReference type="Gene3D" id="3.30.70.270">
    <property type="match status" value="1"/>
</dbReference>
<dbReference type="InterPro" id="IPR000160">
    <property type="entry name" value="GGDEF_dom"/>
</dbReference>
<evidence type="ECO:0000256" key="3">
    <source>
        <dbReference type="ARBA" id="ARBA00034247"/>
    </source>
</evidence>